<evidence type="ECO:0000256" key="1">
    <source>
        <dbReference type="SAM" id="Phobius"/>
    </source>
</evidence>
<reference evidence="4 5" key="1">
    <citation type="submission" date="2016-05" db="EMBL/GenBank/DDBJ databases">
        <authorList>
            <person name="Sharaf H."/>
        </authorList>
    </citation>
    <scope>NUCLEOTIDE SEQUENCE [LARGE SCALE GENOMIC DNA]</scope>
    <source>
        <strain evidence="4 5">H</strain>
    </source>
</reference>
<organism evidence="2 4">
    <name type="scientific">Plasmodium knowlesi (strain H)</name>
    <dbReference type="NCBI Taxonomy" id="5851"/>
    <lineage>
        <taxon>Eukaryota</taxon>
        <taxon>Sar</taxon>
        <taxon>Alveolata</taxon>
        <taxon>Apicomplexa</taxon>
        <taxon>Aconoidasida</taxon>
        <taxon>Haemosporida</taxon>
        <taxon>Plasmodiidae</taxon>
        <taxon>Plasmodium</taxon>
        <taxon>Plasmodium (Plasmodium)</taxon>
    </lineage>
</organism>
<dbReference type="Proteomes" id="UP000182128">
    <property type="component" value="Unassembled WGS sequence"/>
</dbReference>
<feature type="transmembrane region" description="Helical" evidence="1">
    <location>
        <begin position="44"/>
        <end position="63"/>
    </location>
</feature>
<keyword evidence="1" id="KW-1133">Transmembrane helix</keyword>
<evidence type="ECO:0000313" key="2">
    <source>
        <dbReference type="EMBL" id="SBO23431.1"/>
    </source>
</evidence>
<gene>
    <name evidence="2" type="ORF">PKNA1_C2_0700500</name>
    <name evidence="3" type="ORF">PKNA1_H1_0700500</name>
</gene>
<dbReference type="EMBL" id="CWHQ02000007">
    <property type="protein sequence ID" value="SBO23431.1"/>
    <property type="molecule type" value="Genomic_DNA"/>
</dbReference>
<sequence length="282" mass="33420">MKNENNNEINIKGIDKAKCGKSDESCTVEFGTVRIIQQTRQISVQVFLLILKIIILTSFLHILKQSSHNSPFTPGINSNNGIHKVRYRKLRLLNENKCTNSTVQYKSALLMIKGKNVKSQCSDERTETSKSSFSCYRDSDDEFDGVDLSDEGVLLGEMNKIILQEKLMREEFSKLSNPLQDEYFSLYFNDENCINRIMDLSRKSNMYRSKLLRLKYRIRRYIHKFKSKVKIFFMRNYKYKRNILEEFRASNFYYYLCSYLKCPFRIFLSQFSKLNSHIKSKY</sequence>
<protein>
    <submittedName>
        <fullName evidence="2">Tryptophan-rich antigen, putative</fullName>
    </submittedName>
</protein>
<dbReference type="OrthoDB" id="385192at2759"/>
<dbReference type="EMBL" id="CWHR02000006">
    <property type="protein sequence ID" value="SBO24731.1"/>
    <property type="molecule type" value="Genomic_DNA"/>
</dbReference>
<keyword evidence="1" id="KW-0472">Membrane</keyword>
<reference evidence="2" key="2">
    <citation type="submission" date="2016-05" db="EMBL/GenBank/DDBJ databases">
        <authorList>
            <person name="Lavstsen T."/>
            <person name="Jespersen J.S."/>
        </authorList>
    </citation>
    <scope>NUCLEOTIDE SEQUENCE [LARGE SCALE GENOMIC DNA]</scope>
</reference>
<accession>A0A1A7VNB6</accession>
<dbReference type="VEuPathDB" id="PlasmoDB:PKNH_0700500"/>
<dbReference type="AlphaFoldDB" id="A0A1A7VNB6"/>
<evidence type="ECO:0000313" key="4">
    <source>
        <dbReference type="Proteomes" id="UP000182128"/>
    </source>
</evidence>
<evidence type="ECO:0000313" key="5">
    <source>
        <dbReference type="Proteomes" id="UP000182142"/>
    </source>
</evidence>
<keyword evidence="1" id="KW-0812">Transmembrane</keyword>
<name>A0A1A7VNB6_PLAKH</name>
<proteinExistence type="predicted"/>
<evidence type="ECO:0000313" key="3">
    <source>
        <dbReference type="EMBL" id="SBO24731.1"/>
    </source>
</evidence>
<dbReference type="Proteomes" id="UP000182142">
    <property type="component" value="Unassembled WGS sequence"/>
</dbReference>